<dbReference type="AlphaFoldDB" id="A0A8S3ZGJ0"/>
<feature type="transmembrane region" description="Helical" evidence="11">
    <location>
        <begin position="250"/>
        <end position="268"/>
    </location>
</feature>
<dbReference type="Gene3D" id="1.20.1070.10">
    <property type="entry name" value="Rhodopsin 7-helix transmembrane proteins"/>
    <property type="match status" value="1"/>
</dbReference>
<dbReference type="PRINTS" id="PR00237">
    <property type="entry name" value="GPCRRHODOPSN"/>
</dbReference>
<dbReference type="GO" id="GO:0005886">
    <property type="term" value="C:plasma membrane"/>
    <property type="evidence" value="ECO:0007669"/>
    <property type="project" value="UniProtKB-SubCell"/>
</dbReference>
<dbReference type="Pfam" id="PF00001">
    <property type="entry name" value="7tm_1"/>
    <property type="match status" value="1"/>
</dbReference>
<feature type="transmembrane region" description="Helical" evidence="11">
    <location>
        <begin position="210"/>
        <end position="230"/>
    </location>
</feature>
<dbReference type="InterPro" id="IPR017452">
    <property type="entry name" value="GPCR_Rhodpsn_7TM"/>
</dbReference>
<feature type="region of interest" description="Disordered" evidence="10">
    <location>
        <begin position="1"/>
        <end position="37"/>
    </location>
</feature>
<dbReference type="PANTHER" id="PTHR24248:SF125">
    <property type="entry name" value="DOPAMINE D2-LIKE RECEPTOR"/>
    <property type="match status" value="1"/>
</dbReference>
<dbReference type="EMBL" id="CAJHNH020003106">
    <property type="protein sequence ID" value="CAG5128537.1"/>
    <property type="molecule type" value="Genomic_DNA"/>
</dbReference>
<keyword evidence="4 11" id="KW-1133">Transmembrane helix</keyword>
<dbReference type="Proteomes" id="UP000678393">
    <property type="component" value="Unassembled WGS sequence"/>
</dbReference>
<keyword evidence="8" id="KW-0675">Receptor</keyword>
<evidence type="ECO:0000256" key="3">
    <source>
        <dbReference type="ARBA" id="ARBA00022692"/>
    </source>
</evidence>
<keyword evidence="3 11" id="KW-0812">Transmembrane</keyword>
<evidence type="ECO:0000259" key="12">
    <source>
        <dbReference type="PROSITE" id="PS50262"/>
    </source>
</evidence>
<keyword evidence="6 11" id="KW-0472">Membrane</keyword>
<keyword evidence="2" id="KW-1003">Cell membrane</keyword>
<evidence type="ECO:0000256" key="1">
    <source>
        <dbReference type="ARBA" id="ARBA00004651"/>
    </source>
</evidence>
<keyword evidence="7" id="KW-1015">Disulfide bond</keyword>
<dbReference type="PANTHER" id="PTHR24248">
    <property type="entry name" value="ADRENERGIC RECEPTOR-RELATED G-PROTEIN COUPLED RECEPTOR"/>
    <property type="match status" value="1"/>
</dbReference>
<evidence type="ECO:0000256" key="4">
    <source>
        <dbReference type="ARBA" id="ARBA00022989"/>
    </source>
</evidence>
<evidence type="ECO:0000256" key="7">
    <source>
        <dbReference type="ARBA" id="ARBA00023157"/>
    </source>
</evidence>
<evidence type="ECO:0000256" key="9">
    <source>
        <dbReference type="ARBA" id="ARBA00023224"/>
    </source>
</evidence>
<evidence type="ECO:0000256" key="6">
    <source>
        <dbReference type="ARBA" id="ARBA00023136"/>
    </source>
</evidence>
<proteinExistence type="predicted"/>
<evidence type="ECO:0000256" key="5">
    <source>
        <dbReference type="ARBA" id="ARBA00023040"/>
    </source>
</evidence>
<evidence type="ECO:0000313" key="13">
    <source>
        <dbReference type="EMBL" id="CAG5128537.1"/>
    </source>
</evidence>
<reference evidence="13" key="1">
    <citation type="submission" date="2021-04" db="EMBL/GenBank/DDBJ databases">
        <authorList>
            <consortium name="Molecular Ecology Group"/>
        </authorList>
    </citation>
    <scope>NUCLEOTIDE SEQUENCE</scope>
</reference>
<keyword evidence="9" id="KW-0807">Transducer</keyword>
<feature type="compositionally biased region" description="Basic and acidic residues" evidence="10">
    <location>
        <begin position="27"/>
        <end position="37"/>
    </location>
</feature>
<evidence type="ECO:0000256" key="2">
    <source>
        <dbReference type="ARBA" id="ARBA00022475"/>
    </source>
</evidence>
<keyword evidence="5" id="KW-0297">G-protein coupled receptor</keyword>
<protein>
    <recommendedName>
        <fullName evidence="12">G-protein coupled receptors family 1 profile domain-containing protein</fullName>
    </recommendedName>
</protein>
<dbReference type="GO" id="GO:0001591">
    <property type="term" value="F:dopamine neurotransmitter receptor activity, coupled via Gi/Go"/>
    <property type="evidence" value="ECO:0007669"/>
    <property type="project" value="TreeGrafter"/>
</dbReference>
<comment type="caution">
    <text evidence="13">The sequence shown here is derived from an EMBL/GenBank/DDBJ whole genome shotgun (WGS) entry which is preliminary data.</text>
</comment>
<evidence type="ECO:0000256" key="11">
    <source>
        <dbReference type="SAM" id="Phobius"/>
    </source>
</evidence>
<dbReference type="GO" id="GO:0004930">
    <property type="term" value="F:G protein-coupled receptor activity"/>
    <property type="evidence" value="ECO:0007669"/>
    <property type="project" value="UniProtKB-KW"/>
</dbReference>
<dbReference type="OrthoDB" id="6358729at2759"/>
<feature type="domain" description="G-protein coupled receptors family 1 profile" evidence="12">
    <location>
        <begin position="197"/>
        <end position="265"/>
    </location>
</feature>
<dbReference type="PROSITE" id="PS50262">
    <property type="entry name" value="G_PROTEIN_RECEP_F1_2"/>
    <property type="match status" value="1"/>
</dbReference>
<feature type="region of interest" description="Disordered" evidence="10">
    <location>
        <begin position="125"/>
        <end position="166"/>
    </location>
</feature>
<evidence type="ECO:0000256" key="10">
    <source>
        <dbReference type="SAM" id="MobiDB-lite"/>
    </source>
</evidence>
<dbReference type="GO" id="GO:0045202">
    <property type="term" value="C:synapse"/>
    <property type="evidence" value="ECO:0007669"/>
    <property type="project" value="GOC"/>
</dbReference>
<keyword evidence="14" id="KW-1185">Reference proteome</keyword>
<accession>A0A8S3ZGJ0</accession>
<feature type="compositionally biased region" description="Polar residues" evidence="10">
    <location>
        <begin position="1"/>
        <end position="18"/>
    </location>
</feature>
<dbReference type="InterPro" id="IPR000276">
    <property type="entry name" value="GPCR_Rhodpsn"/>
</dbReference>
<sequence length="321" mass="36271">MSCSKTSNSSRNNTLKSQKQGKKKHARSDSLKEIVDCKNKTDQSEAVANHYNTDNQQNGFPCFVSDPNNVSATTATPNSIIIDNTTSSSNNMDKLNNGTSPHNLSPAGCPLPELVISSEGEMTLDETDDTLDDSSGHQQIKLRRPRQLQTPKYKIPKNNPPPKSELYGQKYVKSKRPSFRNTFRIHKGKATVKHILSKKTATNEKKASKVLGIIFLVFVVLWTPFFAVNILNAMCESCMRNLTKEVMSLFLWMGYVASLANPIIYTMFNTAFRRTFIKILTCKIQRTFWSKSSDTHYMSYTTMLASERRNTMTVVLRDESK</sequence>
<evidence type="ECO:0000313" key="14">
    <source>
        <dbReference type="Proteomes" id="UP000678393"/>
    </source>
</evidence>
<gene>
    <name evidence="13" type="ORF">CUNI_LOCUS14095</name>
</gene>
<organism evidence="13 14">
    <name type="scientific">Candidula unifasciata</name>
    <dbReference type="NCBI Taxonomy" id="100452"/>
    <lineage>
        <taxon>Eukaryota</taxon>
        <taxon>Metazoa</taxon>
        <taxon>Spiralia</taxon>
        <taxon>Lophotrochozoa</taxon>
        <taxon>Mollusca</taxon>
        <taxon>Gastropoda</taxon>
        <taxon>Heterobranchia</taxon>
        <taxon>Euthyneura</taxon>
        <taxon>Panpulmonata</taxon>
        <taxon>Eupulmonata</taxon>
        <taxon>Stylommatophora</taxon>
        <taxon>Helicina</taxon>
        <taxon>Helicoidea</taxon>
        <taxon>Geomitridae</taxon>
        <taxon>Candidula</taxon>
    </lineage>
</organism>
<name>A0A8S3ZGJ0_9EUPU</name>
<comment type="subcellular location">
    <subcellularLocation>
        <location evidence="1">Cell membrane</location>
        <topology evidence="1">Multi-pass membrane protein</topology>
    </subcellularLocation>
</comment>
<dbReference type="SUPFAM" id="SSF81321">
    <property type="entry name" value="Family A G protein-coupled receptor-like"/>
    <property type="match status" value="1"/>
</dbReference>
<evidence type="ECO:0000256" key="8">
    <source>
        <dbReference type="ARBA" id="ARBA00023170"/>
    </source>
</evidence>